<protein>
    <submittedName>
        <fullName evidence="2">Outer membrane beta-barrel protein</fullName>
    </submittedName>
</protein>
<evidence type="ECO:0000313" key="3">
    <source>
        <dbReference type="EMBL" id="PHN96838.1"/>
    </source>
</evidence>
<reference evidence="2 5" key="3">
    <citation type="submission" date="2023-07" db="EMBL/GenBank/DDBJ databases">
        <title>Genome content predicts the carbon catabolic preferences of heterotrophic bacteria.</title>
        <authorList>
            <person name="Gralka M."/>
        </authorList>
    </citation>
    <scope>NUCLEOTIDE SEQUENCE [LARGE SCALE GENOMIC DNA]</scope>
    <source>
        <strain evidence="2 5">4G03</strain>
    </source>
</reference>
<reference evidence="3 4" key="1">
    <citation type="journal article" date="2016" name="Nat. Commun.">
        <title>Microbial interactions lead to rapid micro-scale successions on model marine particles.</title>
        <authorList>
            <person name="Datta M.S."/>
            <person name="Sliwerska E."/>
            <person name="Gore J."/>
            <person name="Polz M.F."/>
            <person name="Cordero O.X."/>
        </authorList>
    </citation>
    <scope>NUCLEOTIDE SEQUENCE [LARGE SCALE GENOMIC DNA]</scope>
    <source>
        <strain evidence="3 4">4G03</strain>
    </source>
</reference>
<dbReference type="AlphaFoldDB" id="A0A2G1BS63"/>
<feature type="chain" id="PRO_5013827491" evidence="1">
    <location>
        <begin position="20"/>
        <end position="178"/>
    </location>
</feature>
<comment type="caution">
    <text evidence="3">The sequence shown here is derived from an EMBL/GenBank/DDBJ whole genome shotgun (WGS) entry which is preliminary data.</text>
</comment>
<feature type="signal peptide" evidence="1">
    <location>
        <begin position="1"/>
        <end position="19"/>
    </location>
</feature>
<dbReference type="EMBL" id="PDUU01000009">
    <property type="protein sequence ID" value="PHN96838.1"/>
    <property type="molecule type" value="Genomic_DNA"/>
</dbReference>
<evidence type="ECO:0000313" key="2">
    <source>
        <dbReference type="EMBL" id="MDP2542404.1"/>
    </source>
</evidence>
<sequence>MKKKLLLLVILLTAQFTFTQENYKKPYFTGSLSTTFAINEDYTLDPDDDESFLEPASLLIRLGAGYQLHRRWQIGINAGFDHHFRFGINAIPFYGNLRYNIVEKDNDNFFIEYSQGKMWRPSSKYENGNYYGLGVGVQVTGASRWNTIVRLDYHRKAIQNFENGHLDSVSIGIGFSFF</sequence>
<evidence type="ECO:0000313" key="4">
    <source>
        <dbReference type="Proteomes" id="UP000222163"/>
    </source>
</evidence>
<dbReference type="Proteomes" id="UP000222163">
    <property type="component" value="Unassembled WGS sequence"/>
</dbReference>
<proteinExistence type="predicted"/>
<accession>A0A2G1BS63</accession>
<keyword evidence="5" id="KW-1185">Reference proteome</keyword>
<dbReference type="RefSeq" id="WP_099215707.1">
    <property type="nucleotide sequence ID" value="NZ_JAUYVU010000010.1"/>
</dbReference>
<evidence type="ECO:0000313" key="5">
    <source>
        <dbReference type="Proteomes" id="UP001242342"/>
    </source>
</evidence>
<dbReference type="EMBL" id="JAUYVU010000010">
    <property type="protein sequence ID" value="MDP2542404.1"/>
    <property type="molecule type" value="Genomic_DNA"/>
</dbReference>
<gene>
    <name evidence="3" type="ORF">CSC81_10470</name>
    <name evidence="2" type="ORF">Q8W23_13060</name>
</gene>
<reference evidence="3" key="2">
    <citation type="submission" date="2017-10" db="EMBL/GenBank/DDBJ databases">
        <authorList>
            <person name="Enke T.N."/>
            <person name="Cordero O.X."/>
        </authorList>
    </citation>
    <scope>NUCLEOTIDE SEQUENCE</scope>
    <source>
        <strain evidence="3">4G03</strain>
    </source>
</reference>
<dbReference type="Proteomes" id="UP001242342">
    <property type="component" value="Unassembled WGS sequence"/>
</dbReference>
<evidence type="ECO:0000256" key="1">
    <source>
        <dbReference type="SAM" id="SignalP"/>
    </source>
</evidence>
<name>A0A2G1BS63_9FLAO</name>
<organism evidence="3 4">
    <name type="scientific">Tenacibaculum discolor</name>
    <dbReference type="NCBI Taxonomy" id="361581"/>
    <lineage>
        <taxon>Bacteria</taxon>
        <taxon>Pseudomonadati</taxon>
        <taxon>Bacteroidota</taxon>
        <taxon>Flavobacteriia</taxon>
        <taxon>Flavobacteriales</taxon>
        <taxon>Flavobacteriaceae</taxon>
        <taxon>Tenacibaculum</taxon>
    </lineage>
</organism>
<keyword evidence="1" id="KW-0732">Signal</keyword>